<evidence type="ECO:0000313" key="4">
    <source>
        <dbReference type="EMBL" id="TQM24427.1"/>
    </source>
</evidence>
<dbReference type="CDD" id="cd12166">
    <property type="entry name" value="2-Hacid_dh_7"/>
    <property type="match status" value="1"/>
</dbReference>
<evidence type="ECO:0000256" key="2">
    <source>
        <dbReference type="ARBA" id="ARBA00023027"/>
    </source>
</evidence>
<dbReference type="GO" id="GO:0016616">
    <property type="term" value="F:oxidoreductase activity, acting on the CH-OH group of donors, NAD or NADP as acceptor"/>
    <property type="evidence" value="ECO:0007669"/>
    <property type="project" value="UniProtKB-ARBA"/>
</dbReference>
<accession>A0A543ES72</accession>
<dbReference type="InterPro" id="IPR036291">
    <property type="entry name" value="NAD(P)-bd_dom_sf"/>
</dbReference>
<keyword evidence="5" id="KW-1185">Reference proteome</keyword>
<dbReference type="PANTHER" id="PTHR43333:SF1">
    <property type="entry name" value="D-ISOMER SPECIFIC 2-HYDROXYACID DEHYDROGENASE NAD-BINDING DOMAIN-CONTAINING PROTEIN"/>
    <property type="match status" value="1"/>
</dbReference>
<evidence type="ECO:0000256" key="1">
    <source>
        <dbReference type="ARBA" id="ARBA00023002"/>
    </source>
</evidence>
<name>A0A543ES72_9MICO</name>
<dbReference type="GO" id="GO:0051287">
    <property type="term" value="F:NAD binding"/>
    <property type="evidence" value="ECO:0007669"/>
    <property type="project" value="InterPro"/>
</dbReference>
<keyword evidence="2" id="KW-0520">NAD</keyword>
<dbReference type="SUPFAM" id="SSF52283">
    <property type="entry name" value="Formate/glycerate dehydrogenase catalytic domain-like"/>
    <property type="match status" value="1"/>
</dbReference>
<reference evidence="4 5" key="1">
    <citation type="submission" date="2019-06" db="EMBL/GenBank/DDBJ databases">
        <title>Sequencing the genomes of 1000 actinobacteria strains.</title>
        <authorList>
            <person name="Klenk H.-P."/>
        </authorList>
    </citation>
    <scope>NUCLEOTIDE SEQUENCE [LARGE SCALE GENOMIC DNA]</scope>
    <source>
        <strain evidence="4 5">DSM 105492</strain>
    </source>
</reference>
<dbReference type="SUPFAM" id="SSF51735">
    <property type="entry name" value="NAD(P)-binding Rossmann-fold domains"/>
    <property type="match status" value="1"/>
</dbReference>
<dbReference type="InterPro" id="IPR029753">
    <property type="entry name" value="D-isomer_DH_CS"/>
</dbReference>
<dbReference type="PANTHER" id="PTHR43333">
    <property type="entry name" value="2-HACID_DH_C DOMAIN-CONTAINING PROTEIN"/>
    <property type="match status" value="1"/>
</dbReference>
<dbReference type="Proteomes" id="UP000320235">
    <property type="component" value="Unassembled WGS sequence"/>
</dbReference>
<dbReference type="EMBL" id="VFPE01000004">
    <property type="protein sequence ID" value="TQM24427.1"/>
    <property type="molecule type" value="Genomic_DNA"/>
</dbReference>
<feature type="domain" description="D-isomer specific 2-hydroxyacid dehydrogenase NAD-binding" evidence="3">
    <location>
        <begin position="137"/>
        <end position="308"/>
    </location>
</feature>
<keyword evidence="1" id="KW-0560">Oxidoreductase</keyword>
<gene>
    <name evidence="4" type="ORF">FB391_2941</name>
</gene>
<sequence length="342" mass="35859">MISRRQDDLRGIVLCRPDLLISVDDDPGSVERVSTGIPNLVVSVPTEQLAADLGALPDNVELVVWPMDAAAPRDRFDIVVPPYMSMARVLERLEGVEVGLVQGQSIGYDGVADILPAGLTFANAASVHETSTAELAVGLAIAAQRHIDRFAVDTASGRWSPVFAQSLADRRVLLLGYGGVGKAVAARLAPFEVELTAVASHARDEDGVAVHGVDELPDLLPRAEIVILTLPGGAATQNLVDDAFLAALPDGALVINVGRGSLVDTDALVDHVGRGRIRAALDVTAPEPLPEGHPLWSLPGVLITPHVGGASSAMRPRVAKLVRTQIERLAAGEPPLNVVLGD</sequence>
<proteinExistence type="predicted"/>
<protein>
    <submittedName>
        <fullName evidence="4">Phosphoglycerate dehydrogenase-like enzyme</fullName>
    </submittedName>
</protein>
<dbReference type="AlphaFoldDB" id="A0A543ES72"/>
<dbReference type="Pfam" id="PF02826">
    <property type="entry name" value="2-Hacid_dh_C"/>
    <property type="match status" value="1"/>
</dbReference>
<organism evidence="4 5">
    <name type="scientific">Microbacterium kyungheense</name>
    <dbReference type="NCBI Taxonomy" id="1263636"/>
    <lineage>
        <taxon>Bacteria</taxon>
        <taxon>Bacillati</taxon>
        <taxon>Actinomycetota</taxon>
        <taxon>Actinomycetes</taxon>
        <taxon>Micrococcales</taxon>
        <taxon>Microbacteriaceae</taxon>
        <taxon>Microbacterium</taxon>
    </lineage>
</organism>
<dbReference type="InterPro" id="IPR006140">
    <property type="entry name" value="D-isomer_DH_NAD-bd"/>
</dbReference>
<evidence type="ECO:0000313" key="5">
    <source>
        <dbReference type="Proteomes" id="UP000320235"/>
    </source>
</evidence>
<dbReference type="Gene3D" id="3.40.50.720">
    <property type="entry name" value="NAD(P)-binding Rossmann-like Domain"/>
    <property type="match status" value="2"/>
</dbReference>
<comment type="caution">
    <text evidence="4">The sequence shown here is derived from an EMBL/GenBank/DDBJ whole genome shotgun (WGS) entry which is preliminary data.</text>
</comment>
<evidence type="ECO:0000259" key="3">
    <source>
        <dbReference type="Pfam" id="PF02826"/>
    </source>
</evidence>
<dbReference type="PROSITE" id="PS00671">
    <property type="entry name" value="D_2_HYDROXYACID_DH_3"/>
    <property type="match status" value="1"/>
</dbReference>